<accession>A0ABY7EZH0</accession>
<evidence type="ECO:0000313" key="2">
    <source>
        <dbReference type="EMBL" id="WAR14747.1"/>
    </source>
</evidence>
<dbReference type="Proteomes" id="UP001164746">
    <property type="component" value="Chromosome 9"/>
</dbReference>
<protein>
    <submittedName>
        <fullName evidence="2">Uncharacterized protein</fullName>
    </submittedName>
</protein>
<organism evidence="2 3">
    <name type="scientific">Mya arenaria</name>
    <name type="common">Soft-shell clam</name>
    <dbReference type="NCBI Taxonomy" id="6604"/>
    <lineage>
        <taxon>Eukaryota</taxon>
        <taxon>Metazoa</taxon>
        <taxon>Spiralia</taxon>
        <taxon>Lophotrochozoa</taxon>
        <taxon>Mollusca</taxon>
        <taxon>Bivalvia</taxon>
        <taxon>Autobranchia</taxon>
        <taxon>Heteroconchia</taxon>
        <taxon>Euheterodonta</taxon>
        <taxon>Imparidentia</taxon>
        <taxon>Neoheterodontei</taxon>
        <taxon>Myida</taxon>
        <taxon>Myoidea</taxon>
        <taxon>Myidae</taxon>
        <taxon>Mya</taxon>
    </lineage>
</organism>
<name>A0ABY7EZH0_MYAAR</name>
<evidence type="ECO:0000256" key="1">
    <source>
        <dbReference type="SAM" id="SignalP"/>
    </source>
</evidence>
<evidence type="ECO:0000313" key="3">
    <source>
        <dbReference type="Proteomes" id="UP001164746"/>
    </source>
</evidence>
<feature type="signal peptide" evidence="1">
    <location>
        <begin position="1"/>
        <end position="29"/>
    </location>
</feature>
<keyword evidence="3" id="KW-1185">Reference proteome</keyword>
<feature type="chain" id="PRO_5047430431" evidence="1">
    <location>
        <begin position="30"/>
        <end position="141"/>
    </location>
</feature>
<sequence>MRKHRLSMSSLSLWFVPVLLATCICCVLGRTCTQTSNCDCGDQCVDSSNMEHCMGGSDCVCKTGCVVVHTFIPAGQAKKVHCNRCSCPTNSAHSNGKPTCSRVAWCNVPPETDIYQDNPNCPKTPSNDRVGGLECVAVTRR</sequence>
<keyword evidence="1" id="KW-0732">Signal</keyword>
<gene>
    <name evidence="2" type="ORF">MAR_004852</name>
</gene>
<reference evidence="2" key="1">
    <citation type="submission" date="2022-11" db="EMBL/GenBank/DDBJ databases">
        <title>Centuries of genome instability and evolution in soft-shell clam transmissible cancer (bioRxiv).</title>
        <authorList>
            <person name="Hart S.F.M."/>
            <person name="Yonemitsu M.A."/>
            <person name="Giersch R.M."/>
            <person name="Beal B.F."/>
            <person name="Arriagada G."/>
            <person name="Davis B.W."/>
            <person name="Ostrander E.A."/>
            <person name="Goff S.P."/>
            <person name="Metzger M.J."/>
        </authorList>
    </citation>
    <scope>NUCLEOTIDE SEQUENCE</scope>
    <source>
        <strain evidence="2">MELC-2E11</strain>
        <tissue evidence="2">Siphon/mantle</tissue>
    </source>
</reference>
<proteinExistence type="predicted"/>
<dbReference type="EMBL" id="CP111020">
    <property type="protein sequence ID" value="WAR14747.1"/>
    <property type="molecule type" value="Genomic_DNA"/>
</dbReference>